<proteinExistence type="predicted"/>
<organism evidence="1 2">
    <name type="scientific">Bythopirellula goksoeyrii</name>
    <dbReference type="NCBI Taxonomy" id="1400387"/>
    <lineage>
        <taxon>Bacteria</taxon>
        <taxon>Pseudomonadati</taxon>
        <taxon>Planctomycetota</taxon>
        <taxon>Planctomycetia</taxon>
        <taxon>Pirellulales</taxon>
        <taxon>Lacipirellulaceae</taxon>
        <taxon>Bythopirellula</taxon>
    </lineage>
</organism>
<dbReference type="Proteomes" id="UP000323917">
    <property type="component" value="Chromosome"/>
</dbReference>
<evidence type="ECO:0000313" key="2">
    <source>
        <dbReference type="Proteomes" id="UP000323917"/>
    </source>
</evidence>
<gene>
    <name evidence="1" type="ORF">Pr1d_17890</name>
</gene>
<sequence>MVDSPTPSGCPGGYFEILLRCFSSFYPLAIATLAQNFVSLATQIFSNLRPFYFCT</sequence>
<dbReference type="KEGG" id="bgok:Pr1d_17890"/>
<protein>
    <submittedName>
        <fullName evidence="1">Uncharacterized protein</fullName>
    </submittedName>
</protein>
<dbReference type="AlphaFoldDB" id="A0A5B9Q9S7"/>
<name>A0A5B9Q9S7_9BACT</name>
<dbReference type="EMBL" id="CP042913">
    <property type="protein sequence ID" value="QEG34509.1"/>
    <property type="molecule type" value="Genomic_DNA"/>
</dbReference>
<evidence type="ECO:0000313" key="1">
    <source>
        <dbReference type="EMBL" id="QEG34509.1"/>
    </source>
</evidence>
<reference evidence="1 2" key="1">
    <citation type="submission" date="2019-08" db="EMBL/GenBank/DDBJ databases">
        <title>Deep-cultivation of Planctomycetes and their phenomic and genomic characterization uncovers novel biology.</title>
        <authorList>
            <person name="Wiegand S."/>
            <person name="Jogler M."/>
            <person name="Boedeker C."/>
            <person name="Pinto D."/>
            <person name="Vollmers J."/>
            <person name="Rivas-Marin E."/>
            <person name="Kohn T."/>
            <person name="Peeters S.H."/>
            <person name="Heuer A."/>
            <person name="Rast P."/>
            <person name="Oberbeckmann S."/>
            <person name="Bunk B."/>
            <person name="Jeske O."/>
            <person name="Meyerdierks A."/>
            <person name="Storesund J.E."/>
            <person name="Kallscheuer N."/>
            <person name="Luecker S."/>
            <person name="Lage O.M."/>
            <person name="Pohl T."/>
            <person name="Merkel B.J."/>
            <person name="Hornburger P."/>
            <person name="Mueller R.-W."/>
            <person name="Bruemmer F."/>
            <person name="Labrenz M."/>
            <person name="Spormann A.M."/>
            <person name="Op den Camp H."/>
            <person name="Overmann J."/>
            <person name="Amann R."/>
            <person name="Jetten M.S.M."/>
            <person name="Mascher T."/>
            <person name="Medema M.H."/>
            <person name="Devos D.P."/>
            <person name="Kaster A.-K."/>
            <person name="Ovreas L."/>
            <person name="Rohde M."/>
            <person name="Galperin M.Y."/>
            <person name="Jogler C."/>
        </authorList>
    </citation>
    <scope>NUCLEOTIDE SEQUENCE [LARGE SCALE GENOMIC DNA]</scope>
    <source>
        <strain evidence="1 2">Pr1d</strain>
    </source>
</reference>
<keyword evidence="2" id="KW-1185">Reference proteome</keyword>
<accession>A0A5B9Q9S7</accession>